<dbReference type="EMBL" id="CAKJVE010000004">
    <property type="protein sequence ID" value="CAG9709256.1"/>
    <property type="molecule type" value="Genomic_DNA"/>
</dbReference>
<organism evidence="1 2">
    <name type="scientific">Clostridium neonatale</name>
    <dbReference type="NCBI Taxonomy" id="137838"/>
    <lineage>
        <taxon>Bacteria</taxon>
        <taxon>Bacillati</taxon>
        <taxon>Bacillota</taxon>
        <taxon>Clostridia</taxon>
        <taxon>Eubacteriales</taxon>
        <taxon>Clostridiaceae</taxon>
        <taxon>Clostridium</taxon>
    </lineage>
</organism>
<accession>A0AA86JPP3</accession>
<reference evidence="1" key="1">
    <citation type="submission" date="2021-10" db="EMBL/GenBank/DDBJ databases">
        <authorList>
            <person name="Mesa V."/>
        </authorList>
    </citation>
    <scope>NUCLEOTIDE SEQUENCE</scope>
    <source>
        <strain evidence="1">CC3_PB</strain>
    </source>
</reference>
<name>A0AA86JPP3_9CLOT</name>
<evidence type="ECO:0000313" key="2">
    <source>
        <dbReference type="Proteomes" id="UP000789738"/>
    </source>
</evidence>
<evidence type="ECO:0000313" key="1">
    <source>
        <dbReference type="EMBL" id="CAG9709256.1"/>
    </source>
</evidence>
<protein>
    <submittedName>
        <fullName evidence="1">Uncharacterized protein</fullName>
    </submittedName>
</protein>
<comment type="caution">
    <text evidence="1">The sequence shown here is derived from an EMBL/GenBank/DDBJ whole genome shotgun (WGS) entry which is preliminary data.</text>
</comment>
<dbReference type="RefSeq" id="WP_210889351.1">
    <property type="nucleotide sequence ID" value="NZ_CAKJVE010000004.1"/>
</dbReference>
<proteinExistence type="predicted"/>
<gene>
    <name evidence="1" type="ORF">CNEO_44103</name>
</gene>
<dbReference type="AlphaFoldDB" id="A0AA86JPP3"/>
<sequence>MGFNCSKCKAYDNDIDQESFILLGKLDENMLDKDILKYEEELEEGDFIYYYFEERDEDRIKASQDVAGKARAFCRTCIKESIEQTFEEKDPHYCDGVYLTYNQDLINSKFEVKCCHGDYVSNRKLRVKFMINDPEAFLKIKKTGGVIKTNEGKKNYKEGNLIFLSKDRKNIVTYIGIQEYKNNEWKFKKG</sequence>
<dbReference type="Proteomes" id="UP000789738">
    <property type="component" value="Unassembled WGS sequence"/>
</dbReference>